<reference evidence="2 3" key="1">
    <citation type="journal article" date="2023" name="Commun. Biol.">
        <title>Genome analysis of Parmales, the sister group of diatoms, reveals the evolutionary specialization of diatoms from phago-mixotrophs to photoautotrophs.</title>
        <authorList>
            <person name="Ban H."/>
            <person name="Sato S."/>
            <person name="Yoshikawa S."/>
            <person name="Yamada K."/>
            <person name="Nakamura Y."/>
            <person name="Ichinomiya M."/>
            <person name="Sato N."/>
            <person name="Blanc-Mathieu R."/>
            <person name="Endo H."/>
            <person name="Kuwata A."/>
            <person name="Ogata H."/>
        </authorList>
    </citation>
    <scope>NUCLEOTIDE SEQUENCE [LARGE SCALE GENOMIC DNA]</scope>
</reference>
<organism evidence="2 3">
    <name type="scientific">Tetraparma gracilis</name>
    <dbReference type="NCBI Taxonomy" id="2962635"/>
    <lineage>
        <taxon>Eukaryota</taxon>
        <taxon>Sar</taxon>
        <taxon>Stramenopiles</taxon>
        <taxon>Ochrophyta</taxon>
        <taxon>Bolidophyceae</taxon>
        <taxon>Parmales</taxon>
        <taxon>Triparmaceae</taxon>
        <taxon>Tetraparma</taxon>
    </lineage>
</organism>
<feature type="region of interest" description="Disordered" evidence="1">
    <location>
        <begin position="1"/>
        <end position="50"/>
    </location>
</feature>
<gene>
    <name evidence="2" type="ORF">TeGR_g10855</name>
</gene>
<keyword evidence="3" id="KW-1185">Reference proteome</keyword>
<evidence type="ECO:0000313" key="2">
    <source>
        <dbReference type="EMBL" id="GMI33058.1"/>
    </source>
</evidence>
<evidence type="ECO:0000313" key="3">
    <source>
        <dbReference type="Proteomes" id="UP001165060"/>
    </source>
</evidence>
<dbReference type="EMBL" id="BRYB01004546">
    <property type="protein sequence ID" value="GMI33058.1"/>
    <property type="molecule type" value="Genomic_DNA"/>
</dbReference>
<accession>A0ABQ6MV23</accession>
<name>A0ABQ6MV23_9STRA</name>
<feature type="compositionally biased region" description="Polar residues" evidence="1">
    <location>
        <begin position="1"/>
        <end position="22"/>
    </location>
</feature>
<proteinExistence type="predicted"/>
<comment type="caution">
    <text evidence="2">The sequence shown here is derived from an EMBL/GenBank/DDBJ whole genome shotgun (WGS) entry which is preliminary data.</text>
</comment>
<sequence length="313" mass="34519">MASVSQLSKNARTSSTLTSSGVASALHHPPAAPLPSNPALPSMSSTSTAREVEHLAGMRNSASDPNIIINWNKPFPVSKRGGISRTEAEGKLKQMDLQPVRHGIKRCSPPKTVYPRSQGRVHITGPETIHSLVPLSIHGMRWDEKRRVYNEKGERKFDLISGCYEQKELFGSLRAFGGEKTRTFSHKDTLLPTNKSVEREIREGVSGLNICGEWEKKIMTTQGKIPKLSSFKEAFTLHPECSPYFGTHFKWEVDALEARASRGLGKSLFRETVRTPQKGGGQGGHLYTKQGESVKPVVPVPRLNMEQVAGNDV</sequence>
<dbReference type="Proteomes" id="UP001165060">
    <property type="component" value="Unassembled WGS sequence"/>
</dbReference>
<protein>
    <submittedName>
        <fullName evidence="2">Uncharacterized protein</fullName>
    </submittedName>
</protein>
<evidence type="ECO:0000256" key="1">
    <source>
        <dbReference type="SAM" id="MobiDB-lite"/>
    </source>
</evidence>